<name>X0VEQ1_9ZZZZ</name>
<dbReference type="EMBL" id="BARS01025919">
    <property type="protein sequence ID" value="GAG09727.1"/>
    <property type="molecule type" value="Genomic_DNA"/>
</dbReference>
<accession>X0VEQ1</accession>
<dbReference type="AlphaFoldDB" id="X0VEQ1"/>
<comment type="caution">
    <text evidence="1">The sequence shown here is derived from an EMBL/GenBank/DDBJ whole genome shotgun (WGS) entry which is preliminary data.</text>
</comment>
<organism evidence="1">
    <name type="scientific">marine sediment metagenome</name>
    <dbReference type="NCBI Taxonomy" id="412755"/>
    <lineage>
        <taxon>unclassified sequences</taxon>
        <taxon>metagenomes</taxon>
        <taxon>ecological metagenomes</taxon>
    </lineage>
</organism>
<proteinExistence type="predicted"/>
<evidence type="ECO:0000313" key="1">
    <source>
        <dbReference type="EMBL" id="GAG09727.1"/>
    </source>
</evidence>
<sequence length="91" mass="10419">MTIENFTPEINWLIKNSETIQEWDDSKDLRFDGRVPSGMYQKIVKFFMKNATNSCSVYCRYGIKVGMGSINVTISKWKGSTQLHFAACLAK</sequence>
<gene>
    <name evidence="1" type="ORF">S01H1_40903</name>
</gene>
<reference evidence="1" key="1">
    <citation type="journal article" date="2014" name="Front. Microbiol.">
        <title>High frequency of phylogenetically diverse reductive dehalogenase-homologous genes in deep subseafloor sedimentary metagenomes.</title>
        <authorList>
            <person name="Kawai M."/>
            <person name="Futagami T."/>
            <person name="Toyoda A."/>
            <person name="Takaki Y."/>
            <person name="Nishi S."/>
            <person name="Hori S."/>
            <person name="Arai W."/>
            <person name="Tsubouchi T."/>
            <person name="Morono Y."/>
            <person name="Uchiyama I."/>
            <person name="Ito T."/>
            <person name="Fujiyama A."/>
            <person name="Inagaki F."/>
            <person name="Takami H."/>
        </authorList>
    </citation>
    <scope>NUCLEOTIDE SEQUENCE</scope>
    <source>
        <strain evidence="1">Expedition CK06-06</strain>
    </source>
</reference>
<protein>
    <submittedName>
        <fullName evidence="1">Uncharacterized protein</fullName>
    </submittedName>
</protein>